<dbReference type="Proteomes" id="UP001054837">
    <property type="component" value="Unassembled WGS sequence"/>
</dbReference>
<evidence type="ECO:0000313" key="1">
    <source>
        <dbReference type="EMBL" id="GIY36586.1"/>
    </source>
</evidence>
<comment type="caution">
    <text evidence="1">The sequence shown here is derived from an EMBL/GenBank/DDBJ whole genome shotgun (WGS) entry which is preliminary data.</text>
</comment>
<reference evidence="1 2" key="1">
    <citation type="submission" date="2021-06" db="EMBL/GenBank/DDBJ databases">
        <title>Caerostris darwini draft genome.</title>
        <authorList>
            <person name="Kono N."/>
            <person name="Arakawa K."/>
        </authorList>
    </citation>
    <scope>NUCLEOTIDE SEQUENCE [LARGE SCALE GENOMIC DNA]</scope>
</reference>
<organism evidence="1 2">
    <name type="scientific">Caerostris darwini</name>
    <dbReference type="NCBI Taxonomy" id="1538125"/>
    <lineage>
        <taxon>Eukaryota</taxon>
        <taxon>Metazoa</taxon>
        <taxon>Ecdysozoa</taxon>
        <taxon>Arthropoda</taxon>
        <taxon>Chelicerata</taxon>
        <taxon>Arachnida</taxon>
        <taxon>Araneae</taxon>
        <taxon>Araneomorphae</taxon>
        <taxon>Entelegynae</taxon>
        <taxon>Araneoidea</taxon>
        <taxon>Araneidae</taxon>
        <taxon>Caerostris</taxon>
    </lineage>
</organism>
<protein>
    <submittedName>
        <fullName evidence="1">Uncharacterized protein</fullName>
    </submittedName>
</protein>
<sequence length="67" mass="7335">MGGIYGVQHKLDLIRASISTRPGGPRAAPEGMERLNIPPQKSTCVRLEYSSTPSLRLDAHRFAHSCC</sequence>
<keyword evidence="2" id="KW-1185">Reference proteome</keyword>
<evidence type="ECO:0000313" key="2">
    <source>
        <dbReference type="Proteomes" id="UP001054837"/>
    </source>
</evidence>
<name>A0AAV4STF6_9ARAC</name>
<accession>A0AAV4STF6</accession>
<dbReference type="AlphaFoldDB" id="A0AAV4STF6"/>
<dbReference type="EMBL" id="BPLQ01008329">
    <property type="protein sequence ID" value="GIY36586.1"/>
    <property type="molecule type" value="Genomic_DNA"/>
</dbReference>
<proteinExistence type="predicted"/>
<gene>
    <name evidence="1" type="ORF">CDAR_111041</name>
</gene>